<name>A0A9X1MMG7_9BACT</name>
<proteinExistence type="predicted"/>
<feature type="region of interest" description="Disordered" evidence="1">
    <location>
        <begin position="197"/>
        <end position="216"/>
    </location>
</feature>
<gene>
    <name evidence="2" type="ORF">LOC68_13170</name>
</gene>
<dbReference type="RefSeq" id="WP_230219251.1">
    <property type="nucleotide sequence ID" value="NZ_JAJKFT010000010.1"/>
</dbReference>
<dbReference type="AlphaFoldDB" id="A0A9X1MMG7"/>
<evidence type="ECO:0000256" key="1">
    <source>
        <dbReference type="SAM" id="MobiDB-lite"/>
    </source>
</evidence>
<evidence type="ECO:0000313" key="2">
    <source>
        <dbReference type="EMBL" id="MCC9629349.1"/>
    </source>
</evidence>
<protein>
    <submittedName>
        <fullName evidence="2">Uncharacterized protein</fullName>
    </submittedName>
</protein>
<sequence length="216" mass="24658">MKGPRLVATKIAVLLSICALFVCIALENLPRWNERRENSHALSKRVKGGDYFPSQVIQPDDDFHFRFSFGSGWHGYDQLLASGNGNARYVFRDRTSQLPVWKLATLQLSRKEVDQLCEELRQIDFGNLDAEYHADVHDGTQMAASLQCGEKYKHVYCNNYFPSGILRLSKHVHEEILAQHRAEIDAAVSLSFEEMREFQKTADKPSPPSTDMGKRQ</sequence>
<dbReference type="Proteomes" id="UP001139103">
    <property type="component" value="Unassembled WGS sequence"/>
</dbReference>
<keyword evidence="3" id="KW-1185">Reference proteome</keyword>
<reference evidence="2" key="1">
    <citation type="submission" date="2021-11" db="EMBL/GenBank/DDBJ databases">
        <title>Genome sequence.</title>
        <authorList>
            <person name="Sun Q."/>
        </authorList>
    </citation>
    <scope>NUCLEOTIDE SEQUENCE</scope>
    <source>
        <strain evidence="2">JC732</strain>
    </source>
</reference>
<dbReference type="EMBL" id="JAJKFT010000010">
    <property type="protein sequence ID" value="MCC9629349.1"/>
    <property type="molecule type" value="Genomic_DNA"/>
</dbReference>
<evidence type="ECO:0000313" key="3">
    <source>
        <dbReference type="Proteomes" id="UP001139103"/>
    </source>
</evidence>
<organism evidence="2 3">
    <name type="scientific">Blastopirellula sediminis</name>
    <dbReference type="NCBI Taxonomy" id="2894196"/>
    <lineage>
        <taxon>Bacteria</taxon>
        <taxon>Pseudomonadati</taxon>
        <taxon>Planctomycetota</taxon>
        <taxon>Planctomycetia</taxon>
        <taxon>Pirellulales</taxon>
        <taxon>Pirellulaceae</taxon>
        <taxon>Blastopirellula</taxon>
    </lineage>
</organism>
<accession>A0A9X1MMG7</accession>
<comment type="caution">
    <text evidence="2">The sequence shown here is derived from an EMBL/GenBank/DDBJ whole genome shotgun (WGS) entry which is preliminary data.</text>
</comment>